<dbReference type="CDD" id="cd13214">
    <property type="entry name" value="PH-GRAM_WBP2"/>
    <property type="match status" value="1"/>
</dbReference>
<sequence length="270" mass="28652">MLLKRSRVRKTSWVMLEENGFVPLPGEQPIYTSPPRTSLSLHSLNKYPGKEPFSLQSSAGVIYLTNRRIVYLPASPTPQLKSFAAPILNLHDTHVTAPFFGPNVWTALVQPVAGGGIPPQHPALELKMTFKDGGAFDFHTAFERIKERLQQAVEIARESGYATGDGSESGGARGGGALSGVNLDAVTLDDLPAYEASGASPQVHPSSPLGSPTDGTAFGAPSTSLPVAGGSVPHSPQLNNFSPPAEPPPGYEEVQRGSIADELERRLRAP</sequence>
<evidence type="ECO:0000313" key="2">
    <source>
        <dbReference type="EMBL" id="KAF2842077.1"/>
    </source>
</evidence>
<organism evidence="2 3">
    <name type="scientific">Patellaria atrata CBS 101060</name>
    <dbReference type="NCBI Taxonomy" id="1346257"/>
    <lineage>
        <taxon>Eukaryota</taxon>
        <taxon>Fungi</taxon>
        <taxon>Dikarya</taxon>
        <taxon>Ascomycota</taxon>
        <taxon>Pezizomycotina</taxon>
        <taxon>Dothideomycetes</taxon>
        <taxon>Dothideomycetes incertae sedis</taxon>
        <taxon>Patellariales</taxon>
        <taxon>Patellariaceae</taxon>
        <taxon>Patellaria</taxon>
    </lineage>
</organism>
<reference evidence="2" key="1">
    <citation type="journal article" date="2020" name="Stud. Mycol.">
        <title>101 Dothideomycetes genomes: a test case for predicting lifestyles and emergence of pathogens.</title>
        <authorList>
            <person name="Haridas S."/>
            <person name="Albert R."/>
            <person name="Binder M."/>
            <person name="Bloem J."/>
            <person name="Labutti K."/>
            <person name="Salamov A."/>
            <person name="Andreopoulos B."/>
            <person name="Baker S."/>
            <person name="Barry K."/>
            <person name="Bills G."/>
            <person name="Bluhm B."/>
            <person name="Cannon C."/>
            <person name="Castanera R."/>
            <person name="Culley D."/>
            <person name="Daum C."/>
            <person name="Ezra D."/>
            <person name="Gonzalez J."/>
            <person name="Henrissat B."/>
            <person name="Kuo A."/>
            <person name="Liang C."/>
            <person name="Lipzen A."/>
            <person name="Lutzoni F."/>
            <person name="Magnuson J."/>
            <person name="Mondo S."/>
            <person name="Nolan M."/>
            <person name="Ohm R."/>
            <person name="Pangilinan J."/>
            <person name="Park H.-J."/>
            <person name="Ramirez L."/>
            <person name="Alfaro M."/>
            <person name="Sun H."/>
            <person name="Tritt A."/>
            <person name="Yoshinaga Y."/>
            <person name="Zwiers L.-H."/>
            <person name="Turgeon B."/>
            <person name="Goodwin S."/>
            <person name="Spatafora J."/>
            <person name="Crous P."/>
            <person name="Grigoriev I."/>
        </authorList>
    </citation>
    <scope>NUCLEOTIDE SEQUENCE</scope>
    <source>
        <strain evidence="2">CBS 101060</strain>
    </source>
</reference>
<feature type="region of interest" description="Disordered" evidence="1">
    <location>
        <begin position="196"/>
        <end position="270"/>
    </location>
</feature>
<comment type="caution">
    <text evidence="2">The sequence shown here is derived from an EMBL/GenBank/DDBJ whole genome shotgun (WGS) entry which is preliminary data.</text>
</comment>
<dbReference type="GO" id="GO:0003713">
    <property type="term" value="F:transcription coactivator activity"/>
    <property type="evidence" value="ECO:0007669"/>
    <property type="project" value="InterPro"/>
</dbReference>
<evidence type="ECO:0000313" key="3">
    <source>
        <dbReference type="Proteomes" id="UP000799429"/>
    </source>
</evidence>
<dbReference type="SUPFAM" id="SSF50729">
    <property type="entry name" value="PH domain-like"/>
    <property type="match status" value="1"/>
</dbReference>
<accession>A0A9P4SHU1</accession>
<dbReference type="GO" id="GO:0005634">
    <property type="term" value="C:nucleus"/>
    <property type="evidence" value="ECO:0007669"/>
    <property type="project" value="TreeGrafter"/>
</dbReference>
<proteinExistence type="predicted"/>
<keyword evidence="3" id="KW-1185">Reference proteome</keyword>
<feature type="compositionally biased region" description="Polar residues" evidence="1">
    <location>
        <begin position="199"/>
        <end position="214"/>
    </location>
</feature>
<evidence type="ECO:0000256" key="1">
    <source>
        <dbReference type="SAM" id="MobiDB-lite"/>
    </source>
</evidence>
<dbReference type="InterPro" id="IPR044852">
    <property type="entry name" value="WBP2-like"/>
</dbReference>
<dbReference type="OrthoDB" id="1259151at2759"/>
<dbReference type="AlphaFoldDB" id="A0A9P4SHU1"/>
<dbReference type="PANTHER" id="PTHR31606">
    <property type="entry name" value="WW DOMAIN BINDING PROTEIN 2, ISOFORM E"/>
    <property type="match status" value="1"/>
</dbReference>
<protein>
    <recommendedName>
        <fullName evidence="4">GRAM domain-containing protein</fullName>
    </recommendedName>
</protein>
<gene>
    <name evidence="2" type="ORF">M501DRAFT_998313</name>
</gene>
<dbReference type="PANTHER" id="PTHR31606:SF1">
    <property type="entry name" value="WW DOMAIN BINDING PROTEIN 2, ISOFORM E"/>
    <property type="match status" value="1"/>
</dbReference>
<dbReference type="Proteomes" id="UP000799429">
    <property type="component" value="Unassembled WGS sequence"/>
</dbReference>
<evidence type="ECO:0008006" key="4">
    <source>
        <dbReference type="Google" id="ProtNLM"/>
    </source>
</evidence>
<name>A0A9P4SHU1_9PEZI</name>
<dbReference type="EMBL" id="MU006090">
    <property type="protein sequence ID" value="KAF2842077.1"/>
    <property type="molecule type" value="Genomic_DNA"/>
</dbReference>
<dbReference type="GO" id="GO:0031490">
    <property type="term" value="F:chromatin DNA binding"/>
    <property type="evidence" value="ECO:0007669"/>
    <property type="project" value="TreeGrafter"/>
</dbReference>